<dbReference type="SMART" id="SM00850">
    <property type="entry name" value="LytTR"/>
    <property type="match status" value="1"/>
</dbReference>
<proteinExistence type="predicted"/>
<dbReference type="RefSeq" id="WP_081148468.1">
    <property type="nucleotide sequence ID" value="NZ_LVYD01000049.1"/>
</dbReference>
<feature type="region of interest" description="Disordered" evidence="1">
    <location>
        <begin position="130"/>
        <end position="149"/>
    </location>
</feature>
<gene>
    <name evidence="3" type="ORF">A3860_26930</name>
</gene>
<sequence length="149" mass="17260">MTKQHFFYRKKGCLKKIDINEIIYLAADNNYTTFQEKDKKKFHYVRITLDAALSLLPENKFQRIHRSYAVSLDYIDVVKRDIVKFKSIPDLELPISRQYYVQLTREVVILDTAAIGQTEEAAEAIVTVETKEAKPSPKPLRAAKSQLPK</sequence>
<dbReference type="Gene3D" id="2.40.50.1020">
    <property type="entry name" value="LytTr DNA-binding domain"/>
    <property type="match status" value="1"/>
</dbReference>
<dbReference type="PROSITE" id="PS50930">
    <property type="entry name" value="HTH_LYTTR"/>
    <property type="match status" value="1"/>
</dbReference>
<feature type="domain" description="HTH LytTR-type" evidence="2">
    <location>
        <begin position="6"/>
        <end position="109"/>
    </location>
</feature>
<dbReference type="Pfam" id="PF04397">
    <property type="entry name" value="LytTR"/>
    <property type="match status" value="1"/>
</dbReference>
<dbReference type="STRING" id="1703345.A3860_26930"/>
<accession>A0A1V9FWH4</accession>
<reference evidence="3 4" key="1">
    <citation type="submission" date="2016-03" db="EMBL/GenBank/DDBJ databases">
        <title>Niastella vici sp. nov., isolated from farmland soil.</title>
        <authorList>
            <person name="Chen L."/>
            <person name="Wang D."/>
            <person name="Yang S."/>
            <person name="Wang G."/>
        </authorList>
    </citation>
    <scope>NUCLEOTIDE SEQUENCE [LARGE SCALE GENOMIC DNA]</scope>
    <source>
        <strain evidence="3 4">DJ57</strain>
    </source>
</reference>
<evidence type="ECO:0000313" key="3">
    <source>
        <dbReference type="EMBL" id="OQP62648.1"/>
    </source>
</evidence>
<evidence type="ECO:0000313" key="4">
    <source>
        <dbReference type="Proteomes" id="UP000192796"/>
    </source>
</evidence>
<dbReference type="GO" id="GO:0003677">
    <property type="term" value="F:DNA binding"/>
    <property type="evidence" value="ECO:0007669"/>
    <property type="project" value="InterPro"/>
</dbReference>
<evidence type="ECO:0000256" key="1">
    <source>
        <dbReference type="SAM" id="MobiDB-lite"/>
    </source>
</evidence>
<dbReference type="AlphaFoldDB" id="A0A1V9FWH4"/>
<keyword evidence="4" id="KW-1185">Reference proteome</keyword>
<dbReference type="Proteomes" id="UP000192796">
    <property type="component" value="Unassembled WGS sequence"/>
</dbReference>
<evidence type="ECO:0000259" key="2">
    <source>
        <dbReference type="PROSITE" id="PS50930"/>
    </source>
</evidence>
<dbReference type="EMBL" id="LVYD01000049">
    <property type="protein sequence ID" value="OQP62648.1"/>
    <property type="molecule type" value="Genomic_DNA"/>
</dbReference>
<comment type="caution">
    <text evidence="3">The sequence shown here is derived from an EMBL/GenBank/DDBJ whole genome shotgun (WGS) entry which is preliminary data.</text>
</comment>
<name>A0A1V9FWH4_9BACT</name>
<organism evidence="3 4">
    <name type="scientific">Niastella vici</name>
    <dbReference type="NCBI Taxonomy" id="1703345"/>
    <lineage>
        <taxon>Bacteria</taxon>
        <taxon>Pseudomonadati</taxon>
        <taxon>Bacteroidota</taxon>
        <taxon>Chitinophagia</taxon>
        <taxon>Chitinophagales</taxon>
        <taxon>Chitinophagaceae</taxon>
        <taxon>Niastella</taxon>
    </lineage>
</organism>
<dbReference type="OrthoDB" id="677742at2"/>
<protein>
    <recommendedName>
        <fullName evidence="2">HTH LytTR-type domain-containing protein</fullName>
    </recommendedName>
</protein>
<dbReference type="InterPro" id="IPR007492">
    <property type="entry name" value="LytTR_DNA-bd_dom"/>
</dbReference>